<dbReference type="GO" id="GO:0016887">
    <property type="term" value="F:ATP hydrolysis activity"/>
    <property type="evidence" value="ECO:0007669"/>
    <property type="project" value="InterPro"/>
</dbReference>
<evidence type="ECO:0000259" key="3">
    <source>
        <dbReference type="PROSITE" id="PS50893"/>
    </source>
</evidence>
<evidence type="ECO:0000256" key="1">
    <source>
        <dbReference type="ARBA" id="ARBA00022741"/>
    </source>
</evidence>
<dbReference type="GO" id="GO:0005886">
    <property type="term" value="C:plasma membrane"/>
    <property type="evidence" value="ECO:0007669"/>
    <property type="project" value="TreeGrafter"/>
</dbReference>
<dbReference type="Gene3D" id="3.40.50.300">
    <property type="entry name" value="P-loop containing nucleotide triphosphate hydrolases"/>
    <property type="match status" value="1"/>
</dbReference>
<feature type="domain" description="ABC transporter" evidence="3">
    <location>
        <begin position="8"/>
        <end position="245"/>
    </location>
</feature>
<keyword evidence="1" id="KW-0547">Nucleotide-binding</keyword>
<dbReference type="SUPFAM" id="SSF52540">
    <property type="entry name" value="P-loop containing nucleoside triphosphate hydrolases"/>
    <property type="match status" value="1"/>
</dbReference>
<comment type="caution">
    <text evidence="4">The sequence shown here is derived from an EMBL/GenBank/DDBJ whole genome shotgun (WGS) entry which is preliminary data.</text>
</comment>
<dbReference type="Proteomes" id="UP000280819">
    <property type="component" value="Unassembled WGS sequence"/>
</dbReference>
<dbReference type="InterPro" id="IPR027417">
    <property type="entry name" value="P-loop_NTPase"/>
</dbReference>
<dbReference type="GO" id="GO:0022857">
    <property type="term" value="F:transmembrane transporter activity"/>
    <property type="evidence" value="ECO:0007669"/>
    <property type="project" value="TreeGrafter"/>
</dbReference>
<dbReference type="InterPro" id="IPR015854">
    <property type="entry name" value="ABC_transpr_LolD-like"/>
</dbReference>
<name>A0A3P1T7Q1_9ACTN</name>
<dbReference type="InterPro" id="IPR003439">
    <property type="entry name" value="ABC_transporter-like_ATP-bd"/>
</dbReference>
<evidence type="ECO:0000313" key="5">
    <source>
        <dbReference type="Proteomes" id="UP000280819"/>
    </source>
</evidence>
<dbReference type="GO" id="GO:0005524">
    <property type="term" value="F:ATP binding"/>
    <property type="evidence" value="ECO:0007669"/>
    <property type="project" value="UniProtKB-KW"/>
</dbReference>
<dbReference type="AlphaFoldDB" id="A0A3P1T7Q1"/>
<evidence type="ECO:0000313" key="4">
    <source>
        <dbReference type="EMBL" id="RRD05429.1"/>
    </source>
</evidence>
<proteinExistence type="predicted"/>
<dbReference type="RefSeq" id="WP_124844236.1">
    <property type="nucleotide sequence ID" value="NZ_JAUNKP010000022.1"/>
</dbReference>
<gene>
    <name evidence="4" type="ORF">EII34_06775</name>
</gene>
<dbReference type="OrthoDB" id="9802264at2"/>
<evidence type="ECO:0000256" key="2">
    <source>
        <dbReference type="ARBA" id="ARBA00022840"/>
    </source>
</evidence>
<organism evidence="4 5">
    <name type="scientific">Arachnia propionica</name>
    <dbReference type="NCBI Taxonomy" id="1750"/>
    <lineage>
        <taxon>Bacteria</taxon>
        <taxon>Bacillati</taxon>
        <taxon>Actinomycetota</taxon>
        <taxon>Actinomycetes</taxon>
        <taxon>Propionibacteriales</taxon>
        <taxon>Propionibacteriaceae</taxon>
        <taxon>Arachnia</taxon>
    </lineage>
</organism>
<dbReference type="SMART" id="SM00382">
    <property type="entry name" value="AAA"/>
    <property type="match status" value="1"/>
</dbReference>
<sequence length="246" mass="26807">MDKQAVAARTLELTKSYPVGPGRVIAVKDVTMQIRKGQLTAIFGPSGSGKTPLVNCMAGLESATSGAAWIGEHKVTEMKEQQLTRLRRNTVGVAFRFPTLIPTLSVRENLNLPLSIAGRRPDDAWFNALVRAAELENLLDSPAGELPASLQQRVSVSRALLPRPELVVADEPTGNLANEPSQALLDFIRRCVNDFHVTILLATHDPAIAARADRVLMMFDGQLVSDINRPSAMGLAQRLAELRRSR</sequence>
<keyword evidence="2 4" id="KW-0067">ATP-binding</keyword>
<dbReference type="EMBL" id="RQZG01000006">
    <property type="protein sequence ID" value="RRD05429.1"/>
    <property type="molecule type" value="Genomic_DNA"/>
</dbReference>
<accession>A0A3P1T7Q1</accession>
<dbReference type="Pfam" id="PF00005">
    <property type="entry name" value="ABC_tran"/>
    <property type="match status" value="1"/>
</dbReference>
<reference evidence="4 5" key="1">
    <citation type="submission" date="2018-11" db="EMBL/GenBank/DDBJ databases">
        <title>Genomes From Bacteria Associated with the Canine Oral Cavity: a Test Case for Automated Genome-Based Taxonomic Assignment.</title>
        <authorList>
            <person name="Coil D.A."/>
            <person name="Jospin G."/>
            <person name="Darling A.E."/>
            <person name="Wallis C."/>
            <person name="Davis I.J."/>
            <person name="Harris S."/>
            <person name="Eisen J.A."/>
            <person name="Holcombe L.J."/>
            <person name="O'Flynn C."/>
        </authorList>
    </citation>
    <scope>NUCLEOTIDE SEQUENCE [LARGE SCALE GENOMIC DNA]</scope>
    <source>
        <strain evidence="4 5">OH887_COT-365</strain>
    </source>
</reference>
<protein>
    <submittedName>
        <fullName evidence="4">ATP-binding cassette domain-containing protein</fullName>
    </submittedName>
</protein>
<dbReference type="InterPro" id="IPR003593">
    <property type="entry name" value="AAA+_ATPase"/>
</dbReference>
<dbReference type="PANTHER" id="PTHR24220:SF685">
    <property type="entry name" value="ABC TRANSPORTER RELATED"/>
    <property type="match status" value="1"/>
</dbReference>
<dbReference type="PROSITE" id="PS50893">
    <property type="entry name" value="ABC_TRANSPORTER_2"/>
    <property type="match status" value="1"/>
</dbReference>
<dbReference type="PANTHER" id="PTHR24220">
    <property type="entry name" value="IMPORT ATP-BINDING PROTEIN"/>
    <property type="match status" value="1"/>
</dbReference>